<keyword evidence="4" id="KW-1185">Reference proteome</keyword>
<dbReference type="CDD" id="cd12876">
    <property type="entry name" value="SPRY_SOCS3"/>
    <property type="match status" value="1"/>
</dbReference>
<dbReference type="InterPro" id="IPR003877">
    <property type="entry name" value="SPRY_dom"/>
</dbReference>
<organism evidence="3 4">
    <name type="scientific">Hypsibius exemplaris</name>
    <name type="common">Freshwater tardigrade</name>
    <dbReference type="NCBI Taxonomy" id="2072580"/>
    <lineage>
        <taxon>Eukaryota</taxon>
        <taxon>Metazoa</taxon>
        <taxon>Ecdysozoa</taxon>
        <taxon>Tardigrada</taxon>
        <taxon>Eutardigrada</taxon>
        <taxon>Parachela</taxon>
        <taxon>Hypsibioidea</taxon>
        <taxon>Hypsibiidae</taxon>
        <taxon>Hypsibius</taxon>
    </lineage>
</organism>
<name>A0A1W0XA55_HYPEX</name>
<dbReference type="OrthoDB" id="5951542at2759"/>
<dbReference type="GO" id="GO:0043161">
    <property type="term" value="P:proteasome-mediated ubiquitin-dependent protein catabolic process"/>
    <property type="evidence" value="ECO:0007669"/>
    <property type="project" value="TreeGrafter"/>
</dbReference>
<dbReference type="Gene3D" id="2.60.120.920">
    <property type="match status" value="1"/>
</dbReference>
<dbReference type="PANTHER" id="PTHR12245">
    <property type="entry name" value="SPRY DOMAIN CONTAINING SOCS BOX PROTEIN"/>
    <property type="match status" value="1"/>
</dbReference>
<comment type="caution">
    <text evidence="3">The sequence shown here is derived from an EMBL/GenBank/DDBJ whole genome shotgun (WGS) entry which is preliminary data.</text>
</comment>
<dbReference type="Proteomes" id="UP000192578">
    <property type="component" value="Unassembled WGS sequence"/>
</dbReference>
<dbReference type="InterPro" id="IPR035754">
    <property type="entry name" value="SPRY_SPSB3"/>
</dbReference>
<feature type="region of interest" description="Disordered" evidence="1">
    <location>
        <begin position="171"/>
        <end position="192"/>
    </location>
</feature>
<dbReference type="PANTHER" id="PTHR12245:SF12">
    <property type="entry name" value="SPRY DOMAIN-CONTAINING SOCS BOX PROTEIN 3"/>
    <property type="match status" value="1"/>
</dbReference>
<dbReference type="InterPro" id="IPR050672">
    <property type="entry name" value="FBXO45-Fsn/SPSB_families"/>
</dbReference>
<reference evidence="4" key="1">
    <citation type="submission" date="2017-01" db="EMBL/GenBank/DDBJ databases">
        <title>Comparative genomics of anhydrobiosis in the tardigrade Hypsibius dujardini.</title>
        <authorList>
            <person name="Yoshida Y."/>
            <person name="Koutsovoulos G."/>
            <person name="Laetsch D."/>
            <person name="Stevens L."/>
            <person name="Kumar S."/>
            <person name="Horikawa D."/>
            <person name="Ishino K."/>
            <person name="Komine S."/>
            <person name="Tomita M."/>
            <person name="Blaxter M."/>
            <person name="Arakawa K."/>
        </authorList>
    </citation>
    <scope>NUCLEOTIDE SEQUENCE [LARGE SCALE GENOMIC DNA]</scope>
    <source>
        <strain evidence="4">Z151</strain>
    </source>
</reference>
<proteinExistence type="predicted"/>
<accession>A0A1W0XA55</accession>
<dbReference type="PROSITE" id="PS50188">
    <property type="entry name" value="B302_SPRY"/>
    <property type="match status" value="1"/>
</dbReference>
<evidence type="ECO:0000256" key="1">
    <source>
        <dbReference type="SAM" id="MobiDB-lite"/>
    </source>
</evidence>
<feature type="domain" description="B30.2/SPRY" evidence="2">
    <location>
        <begin position="28"/>
        <end position="242"/>
    </location>
</feature>
<gene>
    <name evidence="3" type="ORF">BV898_01940</name>
</gene>
<dbReference type="InterPro" id="IPR013320">
    <property type="entry name" value="ConA-like_dom_sf"/>
</dbReference>
<protein>
    <recommendedName>
        <fullName evidence="2">B30.2/SPRY domain-containing protein</fullName>
    </recommendedName>
</protein>
<evidence type="ECO:0000313" key="4">
    <source>
        <dbReference type="Proteomes" id="UP000192578"/>
    </source>
</evidence>
<evidence type="ECO:0000313" key="3">
    <source>
        <dbReference type="EMBL" id="OQV24406.1"/>
    </source>
</evidence>
<dbReference type="Pfam" id="PF00622">
    <property type="entry name" value="SPRY"/>
    <property type="match status" value="1"/>
</dbReference>
<dbReference type="SMART" id="SM00449">
    <property type="entry name" value="SPRY"/>
    <property type="match status" value="1"/>
</dbReference>
<dbReference type="InterPro" id="IPR001870">
    <property type="entry name" value="B30.2/SPRY"/>
</dbReference>
<evidence type="ECO:0000259" key="2">
    <source>
        <dbReference type="PROSITE" id="PS50188"/>
    </source>
</evidence>
<dbReference type="GO" id="GO:0019005">
    <property type="term" value="C:SCF ubiquitin ligase complex"/>
    <property type="evidence" value="ECO:0007669"/>
    <property type="project" value="TreeGrafter"/>
</dbReference>
<sequence>MEVEVPRLPEDIDRVGSGKVELLLPPPSSERSDWACPFSPASLGPDCWMWNSLQSAHPEKLILVDDATVVFHPVWSNSTAGVRGTRLLNGGMYYWEIAFGSRVFGSAMMVGVSTPAGRLESRDFEPIIGEDEHSWGLSHTGHIFHNGKKHLYCPPFQENVPTVVGVLFDGRTDGRTGGGDGRTDGGDGRTGGGGGTLTFFKDGVCLGLAFSDINPGRRELYPMVSSTAAKTSMRVQNMRRGHHNLRDRCRDVILRSICRPADAEEVLKRLPLSLRRYVSQQAWKIGRHKRCERDKFSA</sequence>
<dbReference type="AlphaFoldDB" id="A0A1W0XA55"/>
<dbReference type="EMBL" id="MTYJ01000007">
    <property type="protein sequence ID" value="OQV24406.1"/>
    <property type="molecule type" value="Genomic_DNA"/>
</dbReference>
<dbReference type="InterPro" id="IPR043136">
    <property type="entry name" value="B30.2/SPRY_sf"/>
</dbReference>
<dbReference type="SUPFAM" id="SSF49899">
    <property type="entry name" value="Concanavalin A-like lectins/glucanases"/>
    <property type="match status" value="1"/>
</dbReference>